<dbReference type="EMBL" id="WESC01000012">
    <property type="protein sequence ID" value="KAB7739205.1"/>
    <property type="molecule type" value="Genomic_DNA"/>
</dbReference>
<dbReference type="Gene3D" id="2.60.120.620">
    <property type="entry name" value="q2cbj1_9rhob like domain"/>
    <property type="match status" value="1"/>
</dbReference>
<keyword evidence="2" id="KW-0223">Dioxygenase</keyword>
<organism evidence="2 3">
    <name type="scientific">Parvibaculum sedimenti</name>
    <dbReference type="NCBI Taxonomy" id="2608632"/>
    <lineage>
        <taxon>Bacteria</taxon>
        <taxon>Pseudomonadati</taxon>
        <taxon>Pseudomonadota</taxon>
        <taxon>Alphaproteobacteria</taxon>
        <taxon>Hyphomicrobiales</taxon>
        <taxon>Parvibaculaceae</taxon>
        <taxon>Parvibaculum</taxon>
    </lineage>
</organism>
<sequence>MHEKDLETHLNAIEKDGYTIVENAIDPDHLVALNAALLRLEYELGIEPARNGFEGHHTVRIYNLLAHGKAFERIPTHPLVLPIVEGVLDEGCLVSSLSSISIDPGERAQPIHADDQIMPVAKPHAPFVCNSMWALTDFTEENGATRIIPGSHKRSSSPDYGHEYDSIAAEMPKGSVLIWHGSLWHGGGANKSGERRVGIAMNYCAGYIRQQENQQLGLPLEFVRSFEPRLQELCGFGTYRSLIGHIDKKTPAQRLLGEVRDFKAIWDLG</sequence>
<dbReference type="AlphaFoldDB" id="A0A6N6VGZ7"/>
<comment type="caution">
    <text evidence="2">The sequence shown here is derived from an EMBL/GenBank/DDBJ whole genome shotgun (WGS) entry which is preliminary data.</text>
</comment>
<dbReference type="RefSeq" id="WP_152216877.1">
    <property type="nucleotide sequence ID" value="NZ_JBAQYD010000390.1"/>
</dbReference>
<protein>
    <submittedName>
        <fullName evidence="2">Phytanoyl-CoA dioxygenase</fullName>
    </submittedName>
</protein>
<dbReference type="Proteomes" id="UP000468901">
    <property type="component" value="Unassembled WGS sequence"/>
</dbReference>
<reference evidence="2 3" key="1">
    <citation type="submission" date="2019-09" db="EMBL/GenBank/DDBJ databases">
        <title>Parvibaculum sedimenti sp. nov., isolated from sediment.</title>
        <authorList>
            <person name="Wang Y."/>
        </authorList>
    </citation>
    <scope>NUCLEOTIDE SEQUENCE [LARGE SCALE GENOMIC DNA]</scope>
    <source>
        <strain evidence="2 3">HXT-9</strain>
    </source>
</reference>
<gene>
    <name evidence="2" type="ORF">F2P47_13375</name>
</gene>
<proteinExistence type="predicted"/>
<dbReference type="PANTHER" id="PTHR20883:SF48">
    <property type="entry name" value="ECTOINE DIOXYGENASE"/>
    <property type="match status" value="1"/>
</dbReference>
<dbReference type="PANTHER" id="PTHR20883">
    <property type="entry name" value="PHYTANOYL-COA DIOXYGENASE DOMAIN CONTAINING 1"/>
    <property type="match status" value="1"/>
</dbReference>
<dbReference type="GO" id="GO:0005506">
    <property type="term" value="F:iron ion binding"/>
    <property type="evidence" value="ECO:0007669"/>
    <property type="project" value="UniProtKB-ARBA"/>
</dbReference>
<dbReference type="SUPFAM" id="SSF51197">
    <property type="entry name" value="Clavaminate synthase-like"/>
    <property type="match status" value="1"/>
</dbReference>
<dbReference type="InterPro" id="IPR008775">
    <property type="entry name" value="Phytyl_CoA_dOase-like"/>
</dbReference>
<dbReference type="Pfam" id="PF05721">
    <property type="entry name" value="PhyH"/>
    <property type="match status" value="1"/>
</dbReference>
<evidence type="ECO:0000313" key="2">
    <source>
        <dbReference type="EMBL" id="KAB7739205.1"/>
    </source>
</evidence>
<evidence type="ECO:0000256" key="1">
    <source>
        <dbReference type="ARBA" id="ARBA00001954"/>
    </source>
</evidence>
<keyword evidence="3" id="KW-1185">Reference proteome</keyword>
<accession>A0A6N6VGZ7</accession>
<evidence type="ECO:0000313" key="3">
    <source>
        <dbReference type="Proteomes" id="UP000468901"/>
    </source>
</evidence>
<keyword evidence="2" id="KW-0560">Oxidoreductase</keyword>
<name>A0A6N6VGZ7_9HYPH</name>
<dbReference type="GO" id="GO:0016706">
    <property type="term" value="F:2-oxoglutarate-dependent dioxygenase activity"/>
    <property type="evidence" value="ECO:0007669"/>
    <property type="project" value="UniProtKB-ARBA"/>
</dbReference>
<comment type="cofactor">
    <cofactor evidence="1">
        <name>Fe(2+)</name>
        <dbReference type="ChEBI" id="CHEBI:29033"/>
    </cofactor>
</comment>